<protein>
    <submittedName>
        <fullName evidence="1">Uncharacterized protein</fullName>
    </submittedName>
</protein>
<dbReference type="EMBL" id="SMRP01000006">
    <property type="protein sequence ID" value="TDG23269.1"/>
    <property type="molecule type" value="Genomic_DNA"/>
</dbReference>
<evidence type="ECO:0000313" key="1">
    <source>
        <dbReference type="EMBL" id="TDG23269.1"/>
    </source>
</evidence>
<proteinExistence type="predicted"/>
<organism evidence="1 2">
    <name type="scientific">Paraburkholderia silviterrae</name>
    <dbReference type="NCBI Taxonomy" id="2528715"/>
    <lineage>
        <taxon>Bacteria</taxon>
        <taxon>Pseudomonadati</taxon>
        <taxon>Pseudomonadota</taxon>
        <taxon>Betaproteobacteria</taxon>
        <taxon>Burkholderiales</taxon>
        <taxon>Burkholderiaceae</taxon>
        <taxon>Paraburkholderia</taxon>
    </lineage>
</organism>
<name>A0A4R5M9H7_9BURK</name>
<reference evidence="1 2" key="1">
    <citation type="submission" date="2019-03" db="EMBL/GenBank/DDBJ databases">
        <title>Paraburkholderia sp. 4M-K11, isolated from subtropical forest soil.</title>
        <authorList>
            <person name="Gao Z.-H."/>
            <person name="Qiu L.-H."/>
        </authorList>
    </citation>
    <scope>NUCLEOTIDE SEQUENCE [LARGE SCALE GENOMIC DNA]</scope>
    <source>
        <strain evidence="1 2">4M-K11</strain>
    </source>
</reference>
<comment type="caution">
    <text evidence="1">The sequence shown here is derived from an EMBL/GenBank/DDBJ whole genome shotgun (WGS) entry which is preliminary data.</text>
</comment>
<dbReference type="OrthoDB" id="9103803at2"/>
<evidence type="ECO:0000313" key="2">
    <source>
        <dbReference type="Proteomes" id="UP000295722"/>
    </source>
</evidence>
<sequence length="102" mass="11298">MQIDLFGDFEPAAAPATVDERTQVIERHAAAVEALPEKLRPTCVVASPVPVTKPELDAWTRTTQRVYLLYLVGATHSMTYRDSSIANVRYVLLKLNGLGGEW</sequence>
<keyword evidence="2" id="KW-1185">Reference proteome</keyword>
<dbReference type="RefSeq" id="WP_133195639.1">
    <property type="nucleotide sequence ID" value="NZ_JBHUCW010000009.1"/>
</dbReference>
<accession>A0A4R5M9H7</accession>
<dbReference type="Proteomes" id="UP000295722">
    <property type="component" value="Unassembled WGS sequence"/>
</dbReference>
<dbReference type="AlphaFoldDB" id="A0A4R5M9H7"/>
<gene>
    <name evidence="1" type="ORF">EYW47_15165</name>
</gene>